<reference evidence="1 2" key="1">
    <citation type="journal article" date="2014" name="Curr. Biol.">
        <title>The genome of the clonal raider ant Cerapachys biroi.</title>
        <authorList>
            <person name="Oxley P.R."/>
            <person name="Ji L."/>
            <person name="Fetter-Pruneda I."/>
            <person name="McKenzie S.K."/>
            <person name="Li C."/>
            <person name="Hu H."/>
            <person name="Zhang G."/>
            <person name="Kronauer D.J."/>
        </authorList>
    </citation>
    <scope>NUCLEOTIDE SEQUENCE [LARGE SCALE GENOMIC DNA]</scope>
</reference>
<sequence>MCDINSCASECMHSHTAVLHSYAPFPAGDVVDGTDRRRGWDNGVTNIRNTSGLQNVQKKIYST</sequence>
<dbReference type="AlphaFoldDB" id="A0A026W9G9"/>
<gene>
    <name evidence="1" type="ORF">X777_08843</name>
</gene>
<organism evidence="1 2">
    <name type="scientific">Ooceraea biroi</name>
    <name type="common">Clonal raider ant</name>
    <name type="synonym">Cerapachys biroi</name>
    <dbReference type="NCBI Taxonomy" id="2015173"/>
    <lineage>
        <taxon>Eukaryota</taxon>
        <taxon>Metazoa</taxon>
        <taxon>Ecdysozoa</taxon>
        <taxon>Arthropoda</taxon>
        <taxon>Hexapoda</taxon>
        <taxon>Insecta</taxon>
        <taxon>Pterygota</taxon>
        <taxon>Neoptera</taxon>
        <taxon>Endopterygota</taxon>
        <taxon>Hymenoptera</taxon>
        <taxon>Apocrita</taxon>
        <taxon>Aculeata</taxon>
        <taxon>Formicoidea</taxon>
        <taxon>Formicidae</taxon>
        <taxon>Dorylinae</taxon>
        <taxon>Ooceraea</taxon>
    </lineage>
</organism>
<proteinExistence type="predicted"/>
<evidence type="ECO:0000313" key="2">
    <source>
        <dbReference type="Proteomes" id="UP000053097"/>
    </source>
</evidence>
<keyword evidence="2" id="KW-1185">Reference proteome</keyword>
<name>A0A026W9G9_OOCBI</name>
<dbReference type="Proteomes" id="UP000053097">
    <property type="component" value="Unassembled WGS sequence"/>
</dbReference>
<protein>
    <submittedName>
        <fullName evidence="1">Uncharacterized protein</fullName>
    </submittedName>
</protein>
<dbReference type="EMBL" id="KK107373">
    <property type="protein sequence ID" value="EZA51659.1"/>
    <property type="molecule type" value="Genomic_DNA"/>
</dbReference>
<accession>A0A026W9G9</accession>
<evidence type="ECO:0000313" key="1">
    <source>
        <dbReference type="EMBL" id="EZA51659.1"/>
    </source>
</evidence>